<organism evidence="1 2">
    <name type="scientific">Oryzihumus leptocrescens</name>
    <dbReference type="NCBI Taxonomy" id="297536"/>
    <lineage>
        <taxon>Bacteria</taxon>
        <taxon>Bacillati</taxon>
        <taxon>Actinomycetota</taxon>
        <taxon>Actinomycetes</taxon>
        <taxon>Micrococcales</taxon>
        <taxon>Intrasporangiaceae</taxon>
        <taxon>Oryzihumus</taxon>
    </lineage>
</organism>
<proteinExistence type="predicted"/>
<sequence length="273" mass="30505">MELAEYQGFTDSLTESLGGRPEVLGLVALGSMALRDYAPDRHSDHDFFVVTRLGAAEMLRSDLSWLPDNERISFSFRETAHGLKVLYDSGHLLELAVFEPDELALARVNRYRVLLDRADVTERLAAVAAATSAVVDKEAETDEYLVGQFLTNVLVGVGRWRRGEKLSGRALVQSAAVRHLLVLLNRHVVSANAGLLDSLEPTRRFERVHPLLGAELDDALSLDLPESAVRLVDLAEWELRKRAPGIEWPTEAFSLVRQQISPPPRERRKHPES</sequence>
<name>A0A542ZJY7_9MICO</name>
<dbReference type="Gene3D" id="3.30.460.10">
    <property type="entry name" value="Beta Polymerase, domain 2"/>
    <property type="match status" value="1"/>
</dbReference>
<dbReference type="OrthoDB" id="383876at2"/>
<evidence type="ECO:0000313" key="1">
    <source>
        <dbReference type="EMBL" id="TQL60653.1"/>
    </source>
</evidence>
<dbReference type="InterPro" id="IPR043519">
    <property type="entry name" value="NT_sf"/>
</dbReference>
<accession>A0A542ZJY7</accession>
<reference evidence="1 2" key="1">
    <citation type="submission" date="2019-06" db="EMBL/GenBank/DDBJ databases">
        <title>Sequencing the genomes of 1000 actinobacteria strains.</title>
        <authorList>
            <person name="Klenk H.-P."/>
        </authorList>
    </citation>
    <scope>NUCLEOTIDE SEQUENCE [LARGE SCALE GENOMIC DNA]</scope>
    <source>
        <strain evidence="1 2">DSM 18082</strain>
    </source>
</reference>
<dbReference type="AlphaFoldDB" id="A0A542ZJY7"/>
<comment type="caution">
    <text evidence="1">The sequence shown here is derived from an EMBL/GenBank/DDBJ whole genome shotgun (WGS) entry which is preliminary data.</text>
</comment>
<evidence type="ECO:0000313" key="2">
    <source>
        <dbReference type="Proteomes" id="UP000319514"/>
    </source>
</evidence>
<keyword evidence="2" id="KW-1185">Reference proteome</keyword>
<evidence type="ECO:0008006" key="3">
    <source>
        <dbReference type="Google" id="ProtNLM"/>
    </source>
</evidence>
<dbReference type="Proteomes" id="UP000319514">
    <property type="component" value="Unassembled WGS sequence"/>
</dbReference>
<protein>
    <recommendedName>
        <fullName evidence="3">Lincosamide nucleotidyltransferase</fullName>
    </recommendedName>
</protein>
<gene>
    <name evidence="1" type="ORF">FB474_2049</name>
</gene>
<dbReference type="EMBL" id="VFOQ01000001">
    <property type="protein sequence ID" value="TQL60653.1"/>
    <property type="molecule type" value="Genomic_DNA"/>
</dbReference>
<dbReference type="RefSeq" id="WP_141788523.1">
    <property type="nucleotide sequence ID" value="NZ_VFOQ01000001.1"/>
</dbReference>